<dbReference type="EMBL" id="SJPL01000001">
    <property type="protein sequence ID" value="TWT69680.1"/>
    <property type="molecule type" value="Genomic_DNA"/>
</dbReference>
<gene>
    <name evidence="1" type="ORF">Pan14r_19710</name>
</gene>
<dbReference type="OrthoDB" id="279896at2"/>
<sequence>MQRHVIFALLIPAVLLMVGCDSGIELGQVTGTVTKDGEPAPEIWINFMPDPDEGTEGAISSAITDEDGRYELQYQGENKEPGAAVGAHRVVVNDLVPENFRGQGRPPKSRVRPEMMHAGDTPFRFEVKPGQQQIDIDLDI</sequence>
<comment type="caution">
    <text evidence="1">The sequence shown here is derived from an EMBL/GenBank/DDBJ whole genome shotgun (WGS) entry which is preliminary data.</text>
</comment>
<dbReference type="AlphaFoldDB" id="A0A5C5Y387"/>
<evidence type="ECO:0008006" key="3">
    <source>
        <dbReference type="Google" id="ProtNLM"/>
    </source>
</evidence>
<reference evidence="1 2" key="1">
    <citation type="submission" date="2019-02" db="EMBL/GenBank/DDBJ databases">
        <title>Deep-cultivation of Planctomycetes and their phenomic and genomic characterization uncovers novel biology.</title>
        <authorList>
            <person name="Wiegand S."/>
            <person name="Jogler M."/>
            <person name="Boedeker C."/>
            <person name="Pinto D."/>
            <person name="Vollmers J."/>
            <person name="Rivas-Marin E."/>
            <person name="Kohn T."/>
            <person name="Peeters S.H."/>
            <person name="Heuer A."/>
            <person name="Rast P."/>
            <person name="Oberbeckmann S."/>
            <person name="Bunk B."/>
            <person name="Jeske O."/>
            <person name="Meyerdierks A."/>
            <person name="Storesund J.E."/>
            <person name="Kallscheuer N."/>
            <person name="Luecker S."/>
            <person name="Lage O.M."/>
            <person name="Pohl T."/>
            <person name="Merkel B.J."/>
            <person name="Hornburger P."/>
            <person name="Mueller R.-W."/>
            <person name="Bruemmer F."/>
            <person name="Labrenz M."/>
            <person name="Spormann A.M."/>
            <person name="Op Den Camp H."/>
            <person name="Overmann J."/>
            <person name="Amann R."/>
            <person name="Jetten M.S.M."/>
            <person name="Mascher T."/>
            <person name="Medema M.H."/>
            <person name="Devos D.P."/>
            <person name="Kaster A.-K."/>
            <person name="Ovreas L."/>
            <person name="Rohde M."/>
            <person name="Galperin M.Y."/>
            <person name="Jogler C."/>
        </authorList>
    </citation>
    <scope>NUCLEOTIDE SEQUENCE [LARGE SCALE GENOMIC DNA]</scope>
    <source>
        <strain evidence="1 2">Pan14r</strain>
    </source>
</reference>
<name>A0A5C5Y387_9PLAN</name>
<dbReference type="RefSeq" id="WP_146438980.1">
    <property type="nucleotide sequence ID" value="NZ_SJPL01000001.1"/>
</dbReference>
<protein>
    <recommendedName>
        <fullName evidence="3">Carboxypeptidase regulatory-like domain-containing protein</fullName>
    </recommendedName>
</protein>
<dbReference type="Proteomes" id="UP000317238">
    <property type="component" value="Unassembled WGS sequence"/>
</dbReference>
<proteinExistence type="predicted"/>
<keyword evidence="2" id="KW-1185">Reference proteome</keyword>
<accession>A0A5C5Y387</accession>
<evidence type="ECO:0000313" key="1">
    <source>
        <dbReference type="EMBL" id="TWT69680.1"/>
    </source>
</evidence>
<organism evidence="1 2">
    <name type="scientific">Crateriforma conspicua</name>
    <dbReference type="NCBI Taxonomy" id="2527996"/>
    <lineage>
        <taxon>Bacteria</taxon>
        <taxon>Pseudomonadati</taxon>
        <taxon>Planctomycetota</taxon>
        <taxon>Planctomycetia</taxon>
        <taxon>Planctomycetales</taxon>
        <taxon>Planctomycetaceae</taxon>
        <taxon>Crateriforma</taxon>
    </lineage>
</organism>
<dbReference type="PROSITE" id="PS51257">
    <property type="entry name" value="PROKAR_LIPOPROTEIN"/>
    <property type="match status" value="1"/>
</dbReference>
<evidence type="ECO:0000313" key="2">
    <source>
        <dbReference type="Proteomes" id="UP000317238"/>
    </source>
</evidence>